<sequence>MFHKGKHDREKQLRFSIRKVSFGAASVAVAAFFMFLGNGGVYAAEQSVPSTNGETLAPQPKELNAQNGNYEGNTVATSPAAAVETNTQPSTVENSPSPESAPQKVETLDKKELTDLIKEIDGKFAKGTYATKTEESVNNLRTILDESRTVLSTATTQTELTAAYRKLITATSKLQTKSEKKKEQPLDNTTDKLSEGKKLTSAEKTLESNSIANSGSRDERNGKALDTNNPFRTDSTPGTVTSTDPLATNATNVAIVNGNFNDTSQGAVLPTATSDPITVKNDISKLTGWKPVNSTTTTVPLIWTAKASQYGDAFPGDRGSGIGAVLAVYPGREAWSGSPKPEFGPIYQDIDVVGGQEVKVTWRGTTVNINSGNNGARLVVKNPETGAVLGRYEKGYAGTPMGEMSVLVNVPEGLTKLRLQFETALNRSTENHSYDSSFNKPAISSNENAGGVVSNVRVASGSYLVSEVVKTTYESTATSATSTTVNTTVTVKAINKGFSTSTNNQYRVELPEGATLVGTTGTSSAQLNGTSLTLGFNNLDPKQEQTLTYTFSLPTTKPIEKQLEGTVSYQTSGNLIDNGTKKTGSDTVAQQTVKINMYKDDLQAEAAKATTLNQSDYTPEAWAGYQAELAKAQEILNEETNNVEIANRKNQADINAQTLLLQKAQAKLEIDKAKKAKLTAIEGTPNATKEEKDAAKQAAQDAATKANQAIDAATDNAGVATAQTDGIAAIEAVTPTVAVKAAAKAEVAKKLAEKLTAIEGTPNATKEEKDAAKQAAQDAATKANQAIDAATDNAGVATAQTDGIAAIEAVTPTVAVKAAAKAEVAKKLAEKLTAIEGTPNATKEEKDAAKQAAQDAATKANQAIDAATDNAGVATAQTDGIAAIEAVTPTVAVKANVRKESKELPNTGTADPTVAMVAAAASAVLGLGLVGRRRKEDEEV</sequence>
<feature type="region of interest" description="Disordered" evidence="6">
    <location>
        <begin position="173"/>
        <end position="245"/>
    </location>
</feature>
<dbReference type="NCBIfam" id="TIGR01168">
    <property type="entry name" value="YSIRK_signal"/>
    <property type="match status" value="1"/>
</dbReference>
<evidence type="ECO:0000256" key="5">
    <source>
        <dbReference type="SAM" id="Coils"/>
    </source>
</evidence>
<reference evidence="9 10" key="1">
    <citation type="journal article" date="2016" name="Eur. J. Clin. Microbiol. Infect. Dis.">
        <title>Whole genome sequencing as a tool for phylogenetic analysis of clinical strains of Mitis group streptococci.</title>
        <authorList>
            <person name="Rasmussen L.H."/>
            <person name="Dargis R."/>
            <person name="Hojholt K."/>
            <person name="Christensen J.J."/>
            <person name="Skovgaard O."/>
            <person name="Justesen U.S."/>
            <person name="Rosenvinge F.S."/>
            <person name="Moser C."/>
            <person name="Lukjancenko O."/>
            <person name="Rasmussen S."/>
            <person name="Nielsen X.C."/>
        </authorList>
    </citation>
    <scope>NUCLEOTIDE SEQUENCE [LARGE SCALE GENOMIC DNA]</scope>
    <source>
        <strain evidence="9 10">RH_50275_09</strain>
    </source>
</reference>
<dbReference type="Gene3D" id="1.20.1270.90">
    <property type="entry name" value="AF1782-like"/>
    <property type="match status" value="1"/>
</dbReference>
<dbReference type="Pfam" id="PF07564">
    <property type="entry name" value="DUF1542"/>
    <property type="match status" value="3"/>
</dbReference>
<evidence type="ECO:0000313" key="10">
    <source>
        <dbReference type="Proteomes" id="UP000193929"/>
    </source>
</evidence>
<evidence type="ECO:0000313" key="9">
    <source>
        <dbReference type="EMBL" id="ORO92728.1"/>
    </source>
</evidence>
<dbReference type="InterPro" id="IPR026359">
    <property type="entry name" value="SasC/FmtB_aggreg_dom"/>
</dbReference>
<keyword evidence="4" id="KW-0572">Peptidoglycan-anchor</keyword>
<keyword evidence="7" id="KW-0472">Membrane</keyword>
<dbReference type="Proteomes" id="UP000193929">
    <property type="component" value="Unassembled WGS sequence"/>
</dbReference>
<dbReference type="InterPro" id="IPR005877">
    <property type="entry name" value="YSIRK_signal_dom"/>
</dbReference>
<feature type="coiled-coil region" evidence="5">
    <location>
        <begin position="629"/>
        <end position="716"/>
    </location>
</feature>
<dbReference type="PROSITE" id="PS50847">
    <property type="entry name" value="GRAM_POS_ANCHORING"/>
    <property type="match status" value="1"/>
</dbReference>
<evidence type="ECO:0000256" key="3">
    <source>
        <dbReference type="ARBA" id="ARBA00022729"/>
    </source>
</evidence>
<evidence type="ECO:0000259" key="8">
    <source>
        <dbReference type="PROSITE" id="PS50847"/>
    </source>
</evidence>
<protein>
    <recommendedName>
        <fullName evidence="8">Gram-positive cocci surface proteins LPxTG domain-containing protein</fullName>
    </recommendedName>
</protein>
<keyword evidence="5" id="KW-0175">Coiled coil</keyword>
<evidence type="ECO:0000256" key="2">
    <source>
        <dbReference type="ARBA" id="ARBA00022525"/>
    </source>
</evidence>
<feature type="domain" description="Gram-positive cocci surface proteins LPxTG" evidence="8">
    <location>
        <begin position="904"/>
        <end position="940"/>
    </location>
</feature>
<evidence type="ECO:0000256" key="7">
    <source>
        <dbReference type="SAM" id="Phobius"/>
    </source>
</evidence>
<keyword evidence="3" id="KW-0732">Signal</keyword>
<dbReference type="EMBL" id="NCVF01000024">
    <property type="protein sequence ID" value="ORO92728.1"/>
    <property type="molecule type" value="Genomic_DNA"/>
</dbReference>
<proteinExistence type="predicted"/>
<feature type="compositionally biased region" description="Basic and acidic residues" evidence="6">
    <location>
        <begin position="176"/>
        <end position="206"/>
    </location>
</feature>
<feature type="compositionally biased region" description="Polar residues" evidence="6">
    <location>
        <begin position="84"/>
        <end position="100"/>
    </location>
</feature>
<evidence type="ECO:0000256" key="1">
    <source>
        <dbReference type="ARBA" id="ARBA00022512"/>
    </source>
</evidence>
<evidence type="ECO:0000256" key="6">
    <source>
        <dbReference type="SAM" id="MobiDB-lite"/>
    </source>
</evidence>
<dbReference type="InterPro" id="IPR019931">
    <property type="entry name" value="LPXTG_anchor"/>
</dbReference>
<dbReference type="RefSeq" id="WP_084887818.1">
    <property type="nucleotide sequence ID" value="NZ_NCVF01000024.1"/>
</dbReference>
<feature type="compositionally biased region" description="Polar residues" evidence="6">
    <location>
        <begin position="64"/>
        <end position="77"/>
    </location>
</feature>
<accession>A0A1X1JZY6</accession>
<evidence type="ECO:0000256" key="4">
    <source>
        <dbReference type="ARBA" id="ARBA00023088"/>
    </source>
</evidence>
<keyword evidence="1" id="KW-0134">Cell wall</keyword>
<feature type="compositionally biased region" description="Polar residues" evidence="6">
    <location>
        <begin position="226"/>
        <end position="245"/>
    </location>
</feature>
<dbReference type="NCBIfam" id="TIGR01167">
    <property type="entry name" value="LPXTG_anchor"/>
    <property type="match status" value="1"/>
</dbReference>
<keyword evidence="7" id="KW-0812">Transmembrane</keyword>
<dbReference type="InterPro" id="IPR011439">
    <property type="entry name" value="DUF1542"/>
</dbReference>
<name>A0A1X1JZY6_STRMT</name>
<dbReference type="Pfam" id="PF04650">
    <property type="entry name" value="YSIRK_signal"/>
    <property type="match status" value="1"/>
</dbReference>
<dbReference type="AlphaFoldDB" id="A0A1X1JZY6"/>
<organism evidence="9 10">
    <name type="scientific">Streptococcus mitis</name>
    <dbReference type="NCBI Taxonomy" id="28037"/>
    <lineage>
        <taxon>Bacteria</taxon>
        <taxon>Bacillati</taxon>
        <taxon>Bacillota</taxon>
        <taxon>Bacilli</taxon>
        <taxon>Lactobacillales</taxon>
        <taxon>Streptococcaceae</taxon>
        <taxon>Streptococcus</taxon>
        <taxon>Streptococcus mitis group</taxon>
    </lineage>
</organism>
<gene>
    <name evidence="9" type="ORF">B7700_06265</name>
</gene>
<keyword evidence="7" id="KW-1133">Transmembrane helix</keyword>
<feature type="transmembrane region" description="Helical" evidence="7">
    <location>
        <begin position="20"/>
        <end position="44"/>
    </location>
</feature>
<dbReference type="Gene3D" id="1.20.1270.70">
    <property type="entry name" value="Designed single chain three-helix bundle"/>
    <property type="match status" value="1"/>
</dbReference>
<comment type="caution">
    <text evidence="9">The sequence shown here is derived from an EMBL/GenBank/DDBJ whole genome shotgun (WGS) entry which is preliminary data.</text>
</comment>
<feature type="region of interest" description="Disordered" evidence="6">
    <location>
        <begin position="50"/>
        <end position="105"/>
    </location>
</feature>
<keyword evidence="2" id="KW-0964">Secreted</keyword>
<dbReference type="NCBIfam" id="TIGR04263">
    <property type="entry name" value="SasC_Mrp_aggreg"/>
    <property type="match status" value="1"/>
</dbReference>
<dbReference type="Pfam" id="PF00746">
    <property type="entry name" value="Gram_pos_anchor"/>
    <property type="match status" value="1"/>
</dbReference>